<keyword evidence="3" id="KW-1185">Reference proteome</keyword>
<comment type="caution">
    <text evidence="2">The sequence shown here is derived from an EMBL/GenBank/DDBJ whole genome shotgun (WGS) entry which is preliminary data.</text>
</comment>
<dbReference type="AlphaFoldDB" id="A0A9P9L529"/>
<dbReference type="EMBL" id="JAGTJS010000001">
    <property type="protein sequence ID" value="KAH7274965.1"/>
    <property type="molecule type" value="Genomic_DNA"/>
</dbReference>
<evidence type="ECO:0000256" key="1">
    <source>
        <dbReference type="SAM" id="MobiDB-lite"/>
    </source>
</evidence>
<gene>
    <name evidence="2" type="ORF">B0J15DRAFT_556851</name>
</gene>
<dbReference type="Proteomes" id="UP000736672">
    <property type="component" value="Unassembled WGS sequence"/>
</dbReference>
<evidence type="ECO:0000313" key="3">
    <source>
        <dbReference type="Proteomes" id="UP000736672"/>
    </source>
</evidence>
<reference evidence="2" key="1">
    <citation type="journal article" date="2021" name="Nat. Commun.">
        <title>Genetic determinants of endophytism in the Arabidopsis root mycobiome.</title>
        <authorList>
            <person name="Mesny F."/>
            <person name="Miyauchi S."/>
            <person name="Thiergart T."/>
            <person name="Pickel B."/>
            <person name="Atanasova L."/>
            <person name="Karlsson M."/>
            <person name="Huettel B."/>
            <person name="Barry K.W."/>
            <person name="Haridas S."/>
            <person name="Chen C."/>
            <person name="Bauer D."/>
            <person name="Andreopoulos W."/>
            <person name="Pangilinan J."/>
            <person name="LaButti K."/>
            <person name="Riley R."/>
            <person name="Lipzen A."/>
            <person name="Clum A."/>
            <person name="Drula E."/>
            <person name="Henrissat B."/>
            <person name="Kohler A."/>
            <person name="Grigoriev I.V."/>
            <person name="Martin F.M."/>
            <person name="Hacquard S."/>
        </authorList>
    </citation>
    <scope>NUCLEOTIDE SEQUENCE</scope>
    <source>
        <strain evidence="2">FSSC 5 MPI-SDFR-AT-0091</strain>
    </source>
</reference>
<evidence type="ECO:0000313" key="2">
    <source>
        <dbReference type="EMBL" id="KAH7274965.1"/>
    </source>
</evidence>
<accession>A0A9P9L529</accession>
<proteinExistence type="predicted"/>
<sequence>MDFTILERLGFEHITEGGPYVRIVDLPSWETPDTTLVKAGSSWFALVQDTQEGLGMVRRHAESHSHLKESTSNVVTYAILTLRRVTLCKAHEGQLVWTRSETLFGDDLPSDTAIDMVLWATNTTMLEPQLSKLNRLPPEIQDRILYYATTSLVASAKLGCELGLGSPFSWVERGAKIRVEESKRHRFESSPVESQIFLNGVMSGLSYKQEPRPQAARPRRGPYPPGFRA</sequence>
<name>A0A9P9L529_FUSSL</name>
<dbReference type="OrthoDB" id="4934446at2759"/>
<organism evidence="2 3">
    <name type="scientific">Fusarium solani</name>
    <name type="common">Filamentous fungus</name>
    <dbReference type="NCBI Taxonomy" id="169388"/>
    <lineage>
        <taxon>Eukaryota</taxon>
        <taxon>Fungi</taxon>
        <taxon>Dikarya</taxon>
        <taxon>Ascomycota</taxon>
        <taxon>Pezizomycotina</taxon>
        <taxon>Sordariomycetes</taxon>
        <taxon>Hypocreomycetidae</taxon>
        <taxon>Hypocreales</taxon>
        <taxon>Nectriaceae</taxon>
        <taxon>Fusarium</taxon>
        <taxon>Fusarium solani species complex</taxon>
    </lineage>
</organism>
<feature type="region of interest" description="Disordered" evidence="1">
    <location>
        <begin position="207"/>
        <end position="229"/>
    </location>
</feature>
<protein>
    <submittedName>
        <fullName evidence="2">Uncharacterized protein</fullName>
    </submittedName>
</protein>